<evidence type="ECO:0000313" key="3">
    <source>
        <dbReference type="WBParaSite" id="L893_g22529.t1"/>
    </source>
</evidence>
<protein>
    <submittedName>
        <fullName evidence="3">Uncharacterized protein</fullName>
    </submittedName>
</protein>
<dbReference type="AlphaFoldDB" id="A0A1I7Z3E8"/>
<feature type="region of interest" description="Disordered" evidence="1">
    <location>
        <begin position="72"/>
        <end position="92"/>
    </location>
</feature>
<name>A0A1I7Z3E8_9BILA</name>
<accession>A0A1I7Z3E8</accession>
<dbReference type="Proteomes" id="UP000095287">
    <property type="component" value="Unplaced"/>
</dbReference>
<organism evidence="2 3">
    <name type="scientific">Steinernema glaseri</name>
    <dbReference type="NCBI Taxonomy" id="37863"/>
    <lineage>
        <taxon>Eukaryota</taxon>
        <taxon>Metazoa</taxon>
        <taxon>Ecdysozoa</taxon>
        <taxon>Nematoda</taxon>
        <taxon>Chromadorea</taxon>
        <taxon>Rhabditida</taxon>
        <taxon>Tylenchina</taxon>
        <taxon>Panagrolaimomorpha</taxon>
        <taxon>Strongyloidoidea</taxon>
        <taxon>Steinernematidae</taxon>
        <taxon>Steinernema</taxon>
    </lineage>
</organism>
<reference evidence="3" key="1">
    <citation type="submission" date="2016-11" db="UniProtKB">
        <authorList>
            <consortium name="WormBaseParasite"/>
        </authorList>
    </citation>
    <scope>IDENTIFICATION</scope>
</reference>
<dbReference type="WBParaSite" id="L893_g22529.t1">
    <property type="protein sequence ID" value="L893_g22529.t1"/>
    <property type="gene ID" value="L893_g22529"/>
</dbReference>
<keyword evidence="2" id="KW-1185">Reference proteome</keyword>
<evidence type="ECO:0000313" key="2">
    <source>
        <dbReference type="Proteomes" id="UP000095287"/>
    </source>
</evidence>
<evidence type="ECO:0000256" key="1">
    <source>
        <dbReference type="SAM" id="MobiDB-lite"/>
    </source>
</evidence>
<proteinExistence type="predicted"/>
<sequence length="92" mass="10427">MPQPQEWRSSNAANKKIVLPKLAILQHQCTCTPNSFPSSEDGLPAAIGSEFRRKIVTTNFFRSVITRWIGTPRKPYNRSTNNDRLDPGIVMK</sequence>